<dbReference type="Proteomes" id="UP000266861">
    <property type="component" value="Unassembled WGS sequence"/>
</dbReference>
<sequence>MQIICLCLIIPVVTVVIPILLITLPFVILVFFLFVVTVVIPILLITLPFVILVFFLFSPILALIPFIRFCLMSFSTSDKNFLELTTPLTSEVPACFKGLEKPWAELIKDGRDFRKETWFETHIKFAKKENITPLEHFAKFVRRAEKVLQEDEKEPIDCGDAPSSTNNSDSRCSSRY</sequence>
<protein>
    <submittedName>
        <fullName evidence="3">Uncharacterized protein</fullName>
    </submittedName>
</protein>
<feature type="transmembrane region" description="Helical" evidence="2">
    <location>
        <begin position="49"/>
        <end position="71"/>
    </location>
</feature>
<comment type="caution">
    <text evidence="3">The sequence shown here is derived from an EMBL/GenBank/DDBJ whole genome shotgun (WGS) entry which is preliminary data.</text>
</comment>
<keyword evidence="2" id="KW-0812">Transmembrane</keyword>
<evidence type="ECO:0000256" key="2">
    <source>
        <dbReference type="SAM" id="Phobius"/>
    </source>
</evidence>
<evidence type="ECO:0000313" key="3">
    <source>
        <dbReference type="EMBL" id="RHZ50562.1"/>
    </source>
</evidence>
<reference evidence="3 4" key="1">
    <citation type="submission" date="2018-08" db="EMBL/GenBank/DDBJ databases">
        <title>Genome and evolution of the arbuscular mycorrhizal fungus Diversispora epigaea (formerly Glomus versiforme) and its bacterial endosymbionts.</title>
        <authorList>
            <person name="Sun X."/>
            <person name="Fei Z."/>
            <person name="Harrison M."/>
        </authorList>
    </citation>
    <scope>NUCLEOTIDE SEQUENCE [LARGE SCALE GENOMIC DNA]</scope>
    <source>
        <strain evidence="3 4">IT104</strain>
    </source>
</reference>
<feature type="region of interest" description="Disordered" evidence="1">
    <location>
        <begin position="152"/>
        <end position="176"/>
    </location>
</feature>
<feature type="compositionally biased region" description="Low complexity" evidence="1">
    <location>
        <begin position="163"/>
        <end position="176"/>
    </location>
</feature>
<dbReference type="EMBL" id="PQFF01000430">
    <property type="protein sequence ID" value="RHZ50562.1"/>
    <property type="molecule type" value="Genomic_DNA"/>
</dbReference>
<keyword evidence="4" id="KW-1185">Reference proteome</keyword>
<gene>
    <name evidence="3" type="ORF">Glove_495g10</name>
</gene>
<dbReference type="AlphaFoldDB" id="A0A397GHX1"/>
<feature type="transmembrane region" description="Helical" evidence="2">
    <location>
        <begin position="12"/>
        <end position="43"/>
    </location>
</feature>
<organism evidence="3 4">
    <name type="scientific">Diversispora epigaea</name>
    <dbReference type="NCBI Taxonomy" id="1348612"/>
    <lineage>
        <taxon>Eukaryota</taxon>
        <taxon>Fungi</taxon>
        <taxon>Fungi incertae sedis</taxon>
        <taxon>Mucoromycota</taxon>
        <taxon>Glomeromycotina</taxon>
        <taxon>Glomeromycetes</taxon>
        <taxon>Diversisporales</taxon>
        <taxon>Diversisporaceae</taxon>
        <taxon>Diversispora</taxon>
    </lineage>
</organism>
<keyword evidence="2" id="KW-0472">Membrane</keyword>
<keyword evidence="2" id="KW-1133">Transmembrane helix</keyword>
<evidence type="ECO:0000313" key="4">
    <source>
        <dbReference type="Proteomes" id="UP000266861"/>
    </source>
</evidence>
<name>A0A397GHX1_9GLOM</name>
<evidence type="ECO:0000256" key="1">
    <source>
        <dbReference type="SAM" id="MobiDB-lite"/>
    </source>
</evidence>
<accession>A0A397GHX1</accession>
<proteinExistence type="predicted"/>
<dbReference type="OrthoDB" id="2395659at2759"/>